<sequence>MLLLEKHLNRCVDARKIGDWKSVLRECDAAMVAGADSSLQITACKAEASLKLHKLEDADSILSRINKLEAYPTSCLQTKFFGMLSEAYVLYVQAQVDMAFGRFEKAVAAAGKAGLVDYSNIEIAMLLNNVKLVTRARSHGKDFFF</sequence>
<keyword evidence="2" id="KW-1185">Reference proteome</keyword>
<proteinExistence type="predicted"/>
<evidence type="ECO:0000313" key="1">
    <source>
        <dbReference type="EMBL" id="KAI8002805.1"/>
    </source>
</evidence>
<dbReference type="EMBL" id="CM045766">
    <property type="protein sequence ID" value="KAI8002805.1"/>
    <property type="molecule type" value="Genomic_DNA"/>
</dbReference>
<reference evidence="1 2" key="1">
    <citation type="journal article" date="2022" name="Plant J.">
        <title>Chromosome-level genome of Camellia lanceoleosa provides a valuable resource for understanding genome evolution and self-incompatibility.</title>
        <authorList>
            <person name="Gong W."/>
            <person name="Xiao S."/>
            <person name="Wang L."/>
            <person name="Liao Z."/>
            <person name="Chang Y."/>
            <person name="Mo W."/>
            <person name="Hu G."/>
            <person name="Li W."/>
            <person name="Zhao G."/>
            <person name="Zhu H."/>
            <person name="Hu X."/>
            <person name="Ji K."/>
            <person name="Xiang X."/>
            <person name="Song Q."/>
            <person name="Yuan D."/>
            <person name="Jin S."/>
            <person name="Zhang L."/>
        </authorList>
    </citation>
    <scope>NUCLEOTIDE SEQUENCE [LARGE SCALE GENOMIC DNA]</scope>
    <source>
        <strain evidence="1">SQ_2022a</strain>
    </source>
</reference>
<evidence type="ECO:0000313" key="2">
    <source>
        <dbReference type="Proteomes" id="UP001060215"/>
    </source>
</evidence>
<gene>
    <name evidence="1" type="ORF">LOK49_LG08G02815</name>
</gene>
<dbReference type="Proteomes" id="UP001060215">
    <property type="component" value="Chromosome 9"/>
</dbReference>
<organism evidence="1 2">
    <name type="scientific">Camellia lanceoleosa</name>
    <dbReference type="NCBI Taxonomy" id="1840588"/>
    <lineage>
        <taxon>Eukaryota</taxon>
        <taxon>Viridiplantae</taxon>
        <taxon>Streptophyta</taxon>
        <taxon>Embryophyta</taxon>
        <taxon>Tracheophyta</taxon>
        <taxon>Spermatophyta</taxon>
        <taxon>Magnoliopsida</taxon>
        <taxon>eudicotyledons</taxon>
        <taxon>Gunneridae</taxon>
        <taxon>Pentapetalae</taxon>
        <taxon>asterids</taxon>
        <taxon>Ericales</taxon>
        <taxon>Theaceae</taxon>
        <taxon>Camellia</taxon>
    </lineage>
</organism>
<protein>
    <submittedName>
        <fullName evidence="1">Inactive TPR repeat-containing thioredoxin TTL3</fullName>
    </submittedName>
</protein>
<name>A0ACC0GRB3_9ERIC</name>
<comment type="caution">
    <text evidence="1">The sequence shown here is derived from an EMBL/GenBank/DDBJ whole genome shotgun (WGS) entry which is preliminary data.</text>
</comment>
<accession>A0ACC0GRB3</accession>